<protein>
    <recommendedName>
        <fullName evidence="2">DUF7619 domain-containing protein</fullName>
    </recommendedName>
</protein>
<evidence type="ECO:0000256" key="1">
    <source>
        <dbReference type="SAM" id="SignalP"/>
    </source>
</evidence>
<keyword evidence="1" id="KW-0732">Signal</keyword>
<feature type="signal peptide" evidence="1">
    <location>
        <begin position="1"/>
        <end position="22"/>
    </location>
</feature>
<dbReference type="Gene3D" id="2.60.40.10">
    <property type="entry name" value="Immunoglobulins"/>
    <property type="match status" value="1"/>
</dbReference>
<comment type="caution">
    <text evidence="3">The sequence shown here is derived from an EMBL/GenBank/DDBJ whole genome shotgun (WGS) entry which is preliminary data.</text>
</comment>
<dbReference type="InterPro" id="IPR055353">
    <property type="entry name" value="DUF7619"/>
</dbReference>
<reference evidence="4" key="1">
    <citation type="journal article" date="2019" name="Int. J. Syst. Evol. Microbiol.">
        <title>The Global Catalogue of Microorganisms (GCM) 10K type strain sequencing project: providing services to taxonomists for standard genome sequencing and annotation.</title>
        <authorList>
            <consortium name="The Broad Institute Genomics Platform"/>
            <consortium name="The Broad Institute Genome Sequencing Center for Infectious Disease"/>
            <person name="Wu L."/>
            <person name="Ma J."/>
        </authorList>
    </citation>
    <scope>NUCLEOTIDE SEQUENCE [LARGE SCALE GENOMIC DNA]</scope>
    <source>
        <strain evidence="4">JCM 17919</strain>
    </source>
</reference>
<evidence type="ECO:0000313" key="3">
    <source>
        <dbReference type="EMBL" id="GAA4333263.1"/>
    </source>
</evidence>
<dbReference type="Pfam" id="PF24595">
    <property type="entry name" value="DUF7619"/>
    <property type="match status" value="1"/>
</dbReference>
<sequence>MHTRNLLIILILTLFSATAPRAQGLSWTQRVTDSVMNQYLTTSLGTQIESQLAAASGNDVVTVLGLKQTAVPITFSQWQYRIRVARYTHTGTQRWARYFTMPVGGTTVSYVYDLQTDKWGNSYILMRNFTTYNGVTINDGVTTPNCLVKIDAQGKLLWRRAVGALEQGSSAQVLARLAIHPAGNHFYAYVANGMPSLRFLDSTYLQSAPGRHLLLARIDSSGRILQSKRFLNGEAPFLSGSIDVNAQDEVLLTGSGSAATEVLDTTINVLNSSNARGSFLAKARGSDLSRIWVRRTVLNTSPSSYSIGARFRPDGNLAFLFELSRWNTEPAGQTFIFGADTVQVQLPFQYEMPWLFVADADGRLLSHAAPYSGSRTIVRGSRLHVDAASDLYYSGGQSVLNPQGSERFVQTLFRATPTGQLRNMTRLTGIDSVGGYLPQIALAAGETLLFSTYSTRTAAIYGADTLPTPAACQQCTLAALSGVGTRTNTVRGTVYRDQNRNGQRDAGERGMAHVLVSANSGAFQAFTDSAGRYLLVVDSGSFAVKPQRAFFTPVPAMHSVVFATSGNGAVNKDFAMQPHPVTDVSIHLTATRDVNPGRPYMVYLQVRNNGGDAVSGAYQFIFSPGQQTYQSSTGAIPSFVGPNVIGWNYSNLPPDSVITVRVQMRPLTTSVVGSRHRLYADVSPLVTDTVKADNVDSLLLEVRAAFDPNDKQVFPAHNVLIDSIQAGQGSYQYVIRFQNTGNDTAYDVHLADTLAAALDYSSLKLLAWSHPVQLEWKAPNVLHFWFRDIYLPDSTTSEPNSHGFVRFSIRPKASLGLSDTIRNRASIYFDYNGAVLTNYTASTFRSNVVTAIPRLQVAAYELRAFPNPAAHELRYRISGLTGRERLSLRVVNGSGQTIRTEALQGAGTLSGTLSLDTLPGGLYYLQVIGARGNSLLPFIKQ</sequence>
<evidence type="ECO:0000259" key="2">
    <source>
        <dbReference type="Pfam" id="PF24595"/>
    </source>
</evidence>
<dbReference type="InterPro" id="IPR011047">
    <property type="entry name" value="Quinoprotein_ADH-like_sf"/>
</dbReference>
<organism evidence="3 4">
    <name type="scientific">Flaviaesturariibacter amylovorans</name>
    <dbReference type="NCBI Taxonomy" id="1084520"/>
    <lineage>
        <taxon>Bacteria</taxon>
        <taxon>Pseudomonadati</taxon>
        <taxon>Bacteroidota</taxon>
        <taxon>Chitinophagia</taxon>
        <taxon>Chitinophagales</taxon>
        <taxon>Chitinophagaceae</taxon>
        <taxon>Flaviaestuariibacter</taxon>
    </lineage>
</organism>
<keyword evidence="4" id="KW-1185">Reference proteome</keyword>
<gene>
    <name evidence="3" type="ORF">GCM10023184_26330</name>
</gene>
<proteinExistence type="predicted"/>
<dbReference type="EMBL" id="BAABGY010000007">
    <property type="protein sequence ID" value="GAA4333263.1"/>
    <property type="molecule type" value="Genomic_DNA"/>
</dbReference>
<feature type="chain" id="PRO_5045911501" description="DUF7619 domain-containing protein" evidence="1">
    <location>
        <begin position="23"/>
        <end position="941"/>
    </location>
</feature>
<accession>A0ABP8H1Z7</accession>
<evidence type="ECO:0000313" key="4">
    <source>
        <dbReference type="Proteomes" id="UP001501725"/>
    </source>
</evidence>
<dbReference type="InterPro" id="IPR013783">
    <property type="entry name" value="Ig-like_fold"/>
</dbReference>
<dbReference type="RefSeq" id="WP_345256216.1">
    <property type="nucleotide sequence ID" value="NZ_BAABGY010000007.1"/>
</dbReference>
<dbReference type="SUPFAM" id="SSF50998">
    <property type="entry name" value="Quinoprotein alcohol dehydrogenase-like"/>
    <property type="match status" value="1"/>
</dbReference>
<name>A0ABP8H1Z7_9BACT</name>
<feature type="domain" description="DUF7619" evidence="2">
    <location>
        <begin position="707"/>
        <end position="842"/>
    </location>
</feature>
<dbReference type="Proteomes" id="UP001501725">
    <property type="component" value="Unassembled WGS sequence"/>
</dbReference>